<gene>
    <name evidence="2" type="ORF">HER12_02115</name>
</gene>
<feature type="transmembrane region" description="Helical" evidence="1">
    <location>
        <begin position="39"/>
        <end position="62"/>
    </location>
</feature>
<name>A0A846UDG3_9MOLU</name>
<organism evidence="2 3">
    <name type="scientific">Spiroplasma platyhelix PALS-1</name>
    <dbReference type="NCBI Taxonomy" id="1276218"/>
    <lineage>
        <taxon>Bacteria</taxon>
        <taxon>Bacillati</taxon>
        <taxon>Mycoplasmatota</taxon>
        <taxon>Mollicutes</taxon>
        <taxon>Entomoplasmatales</taxon>
        <taxon>Spiroplasmataceae</taxon>
        <taxon>Spiroplasma</taxon>
    </lineage>
</organism>
<evidence type="ECO:0000313" key="2">
    <source>
        <dbReference type="EMBL" id="NKE38548.1"/>
    </source>
</evidence>
<evidence type="ECO:0008006" key="4">
    <source>
        <dbReference type="Google" id="ProtNLM"/>
    </source>
</evidence>
<sequence>MAVNESYLRFSAIIGMLFSAGFFVLSIIYAFISNLSMMWITFLVVIALIEIIVFSFSVLMLLNPKRRIFFVGLIGLFAGLVPGIMILSFYFKTKRALIKNFENNT</sequence>
<reference evidence="2 3" key="1">
    <citation type="submission" date="2020-04" db="EMBL/GenBank/DDBJ databases">
        <title>Complete genome sequence of Spiroplasma platyhelix ATCC 51748, an insect isolate.</title>
        <authorList>
            <person name="Green E.A."/>
            <person name="Klassen J.L."/>
        </authorList>
    </citation>
    <scope>NUCLEOTIDE SEQUENCE [LARGE SCALE GENOMIC DNA]</scope>
    <source>
        <strain evidence="2 3">PALS-1</strain>
    </source>
</reference>
<feature type="transmembrane region" description="Helical" evidence="1">
    <location>
        <begin position="68"/>
        <end position="91"/>
    </location>
</feature>
<evidence type="ECO:0000313" key="3">
    <source>
        <dbReference type="Proteomes" id="UP000584587"/>
    </source>
</evidence>
<feature type="transmembrane region" description="Helical" evidence="1">
    <location>
        <begin position="12"/>
        <end position="32"/>
    </location>
</feature>
<keyword evidence="1" id="KW-1133">Transmembrane helix</keyword>
<protein>
    <recommendedName>
        <fullName evidence="4">DUF4064 domain-containing protein</fullName>
    </recommendedName>
</protein>
<keyword evidence="1" id="KW-0812">Transmembrane</keyword>
<dbReference type="Proteomes" id="UP000584587">
    <property type="component" value="Unassembled WGS sequence"/>
</dbReference>
<comment type="caution">
    <text evidence="2">The sequence shown here is derived from an EMBL/GenBank/DDBJ whole genome shotgun (WGS) entry which is preliminary data.</text>
</comment>
<accession>A0A846UDG3</accession>
<dbReference type="EMBL" id="JAAVVK010000002">
    <property type="protein sequence ID" value="NKE38548.1"/>
    <property type="molecule type" value="Genomic_DNA"/>
</dbReference>
<keyword evidence="3" id="KW-1185">Reference proteome</keyword>
<dbReference type="RefSeq" id="WP_168105028.1">
    <property type="nucleotide sequence ID" value="NZ_CP051215.1"/>
</dbReference>
<proteinExistence type="predicted"/>
<keyword evidence="1" id="KW-0472">Membrane</keyword>
<evidence type="ECO:0000256" key="1">
    <source>
        <dbReference type="SAM" id="Phobius"/>
    </source>
</evidence>
<dbReference type="AlphaFoldDB" id="A0A846UDG3"/>